<gene>
    <name evidence="1" type="ORF">TTAC_LOCUS5729</name>
</gene>
<evidence type="ECO:0000313" key="2">
    <source>
        <dbReference type="Proteomes" id="UP000274429"/>
    </source>
</evidence>
<sequence length="127" mass="13571">MGSRLLTPHAGCDALDALVRVVQHDGKLSSTTACGQTSGVLLIPVAVRRDDDDDDDAVSSSHLLLPPRLSSSRLVSLVIHVVVIVSLSRLPLIPSLLPFFIPPFAPTPLRETHTPSQAVLHHPTHGE</sequence>
<keyword evidence="2" id="KW-1185">Reference proteome</keyword>
<accession>A0A0R3WYA4</accession>
<dbReference type="Proteomes" id="UP000274429">
    <property type="component" value="Unassembled WGS sequence"/>
</dbReference>
<reference evidence="1 2" key="2">
    <citation type="submission" date="2018-11" db="EMBL/GenBank/DDBJ databases">
        <authorList>
            <consortium name="Pathogen Informatics"/>
        </authorList>
    </citation>
    <scope>NUCLEOTIDE SEQUENCE [LARGE SCALE GENOMIC DNA]</scope>
</reference>
<evidence type="ECO:0000313" key="3">
    <source>
        <dbReference type="WBParaSite" id="TTAC_0000574401-mRNA-1"/>
    </source>
</evidence>
<dbReference type="AlphaFoldDB" id="A0A0R3WYA4"/>
<name>A0A0R3WYA4_HYDTA</name>
<proteinExistence type="predicted"/>
<dbReference type="WBParaSite" id="TTAC_0000574401-mRNA-1">
    <property type="protein sequence ID" value="TTAC_0000574401-mRNA-1"/>
    <property type="gene ID" value="TTAC_0000574401"/>
</dbReference>
<organism evidence="3">
    <name type="scientific">Hydatigena taeniaeformis</name>
    <name type="common">Feline tapeworm</name>
    <name type="synonym">Taenia taeniaeformis</name>
    <dbReference type="NCBI Taxonomy" id="6205"/>
    <lineage>
        <taxon>Eukaryota</taxon>
        <taxon>Metazoa</taxon>
        <taxon>Spiralia</taxon>
        <taxon>Lophotrochozoa</taxon>
        <taxon>Platyhelminthes</taxon>
        <taxon>Cestoda</taxon>
        <taxon>Eucestoda</taxon>
        <taxon>Cyclophyllidea</taxon>
        <taxon>Taeniidae</taxon>
        <taxon>Hydatigera</taxon>
    </lineage>
</organism>
<reference evidence="3" key="1">
    <citation type="submission" date="2017-02" db="UniProtKB">
        <authorList>
            <consortium name="WormBaseParasite"/>
        </authorList>
    </citation>
    <scope>IDENTIFICATION</scope>
</reference>
<evidence type="ECO:0000313" key="1">
    <source>
        <dbReference type="EMBL" id="VDM27544.1"/>
    </source>
</evidence>
<dbReference type="EMBL" id="UYWX01008783">
    <property type="protein sequence ID" value="VDM27544.1"/>
    <property type="molecule type" value="Genomic_DNA"/>
</dbReference>
<protein>
    <submittedName>
        <fullName evidence="3">Late endosomal/lysosomal adaptor and MAPK and MTOR activator 5</fullName>
    </submittedName>
</protein>